<proteinExistence type="predicted"/>
<evidence type="ECO:0000313" key="1">
    <source>
        <dbReference type="EMBL" id="TGY74119.1"/>
    </source>
</evidence>
<dbReference type="Gene3D" id="3.40.50.300">
    <property type="entry name" value="P-loop containing nucleotide triphosphate hydrolases"/>
    <property type="match status" value="1"/>
</dbReference>
<dbReference type="Proteomes" id="UP000306630">
    <property type="component" value="Unassembled WGS sequence"/>
</dbReference>
<dbReference type="GO" id="GO:0051301">
    <property type="term" value="P:cell division"/>
    <property type="evidence" value="ECO:0007669"/>
    <property type="project" value="UniProtKB-KW"/>
</dbReference>
<sequence length="260" mass="30475">MLRLLKQRKKEEANAFITVGPIIKKAEDERTRAKLAMPDLSDPSVFSAHMAILEYVANNIILAPQRRKFEIDENNSEVIRFLMYYFNNCELAEQVFPKRGYKLHKNILLQGGVGVGKTMLMQIFSEYLKRTNNPRYFFNVSVTQMVNYYSINNNIDRFLYNEREGKGFQGSPVNLCLNDIGVDNRPFYGIDTLTIVHDFLHARNEIWANYSEYDRRFAHLTTNLSDEQLKKKFGQKDEYGRIIDRFKTYNVIPLSGKSRR</sequence>
<dbReference type="InterPro" id="IPR027417">
    <property type="entry name" value="P-loop_NTPase"/>
</dbReference>
<keyword evidence="1" id="KW-0131">Cell cycle</keyword>
<dbReference type="SUPFAM" id="SSF52540">
    <property type="entry name" value="P-loop containing nucleoside triphosphate hydrolases"/>
    <property type="match status" value="1"/>
</dbReference>
<dbReference type="AlphaFoldDB" id="A0A4V3RUB2"/>
<accession>A0A4V3RUB2</accession>
<dbReference type="EMBL" id="SRYD01000025">
    <property type="protein sequence ID" value="TGY74119.1"/>
    <property type="molecule type" value="Genomic_DNA"/>
</dbReference>
<name>A0A4V3RUB2_9BACT</name>
<reference evidence="1 2" key="1">
    <citation type="submission" date="2019-04" db="EMBL/GenBank/DDBJ databases">
        <title>Microbes associate with the intestines of laboratory mice.</title>
        <authorList>
            <person name="Navarre W."/>
            <person name="Wong E."/>
            <person name="Huang K."/>
            <person name="Tropini C."/>
            <person name="Ng K."/>
            <person name="Yu B."/>
        </authorList>
    </citation>
    <scope>NUCLEOTIDE SEQUENCE [LARGE SCALE GENOMIC DNA]</scope>
    <source>
        <strain evidence="1 2">NM06_A21</strain>
    </source>
</reference>
<gene>
    <name evidence="1" type="primary">zapE</name>
    <name evidence="1" type="ORF">E5333_07500</name>
</gene>
<comment type="caution">
    <text evidence="1">The sequence shown here is derived from an EMBL/GenBank/DDBJ whole genome shotgun (WGS) entry which is preliminary data.</text>
</comment>
<keyword evidence="1" id="KW-0132">Cell division</keyword>
<organism evidence="1 2">
    <name type="scientific">Muribaculum intestinale</name>
    <dbReference type="NCBI Taxonomy" id="1796646"/>
    <lineage>
        <taxon>Bacteria</taxon>
        <taxon>Pseudomonadati</taxon>
        <taxon>Bacteroidota</taxon>
        <taxon>Bacteroidia</taxon>
        <taxon>Bacteroidales</taxon>
        <taxon>Muribaculaceae</taxon>
        <taxon>Muribaculum</taxon>
    </lineage>
</organism>
<evidence type="ECO:0000313" key="2">
    <source>
        <dbReference type="Proteomes" id="UP000306630"/>
    </source>
</evidence>
<protein>
    <submittedName>
        <fullName evidence="1">Cell division protein ZapE</fullName>
    </submittedName>
</protein>